<dbReference type="Pfam" id="PF00149">
    <property type="entry name" value="Metallophos"/>
    <property type="match status" value="1"/>
</dbReference>
<comment type="similarity">
    <text evidence="1 2">Belongs to the PPP phosphatase family.</text>
</comment>
<protein>
    <recommendedName>
        <fullName evidence="2">Serine/threonine-protein phosphatase</fullName>
        <ecNumber evidence="2">3.1.3.16</ecNumber>
    </recommendedName>
</protein>
<dbReference type="SMART" id="SM00156">
    <property type="entry name" value="PP2Ac"/>
    <property type="match status" value="1"/>
</dbReference>
<feature type="region of interest" description="Disordered" evidence="3">
    <location>
        <begin position="1"/>
        <end position="28"/>
    </location>
</feature>
<dbReference type="CDD" id="cd00144">
    <property type="entry name" value="MPP_PPP_family"/>
    <property type="match status" value="1"/>
</dbReference>
<dbReference type="GO" id="GO:0005509">
    <property type="term" value="F:calcium ion binding"/>
    <property type="evidence" value="ECO:0007669"/>
    <property type="project" value="InterPro"/>
</dbReference>
<evidence type="ECO:0000256" key="2">
    <source>
        <dbReference type="RuleBase" id="RU004273"/>
    </source>
</evidence>
<dbReference type="PANTHER" id="PTHR11668:SF496">
    <property type="entry name" value="SERINE_THREONINE-PROTEIN PHOSPHATASE"/>
    <property type="match status" value="1"/>
</dbReference>
<feature type="domain" description="EF-hand" evidence="4">
    <location>
        <begin position="291"/>
        <end position="322"/>
    </location>
</feature>
<dbReference type="GO" id="GO:0004722">
    <property type="term" value="F:protein serine/threonine phosphatase activity"/>
    <property type="evidence" value="ECO:0007669"/>
    <property type="project" value="UniProtKB-EC"/>
</dbReference>
<dbReference type="GO" id="GO:0005634">
    <property type="term" value="C:nucleus"/>
    <property type="evidence" value="ECO:0007669"/>
    <property type="project" value="TreeGrafter"/>
</dbReference>
<comment type="catalytic activity">
    <reaction evidence="2">
        <text>O-phospho-L-threonyl-[protein] + H2O = L-threonyl-[protein] + phosphate</text>
        <dbReference type="Rhea" id="RHEA:47004"/>
        <dbReference type="Rhea" id="RHEA-COMP:11060"/>
        <dbReference type="Rhea" id="RHEA-COMP:11605"/>
        <dbReference type="ChEBI" id="CHEBI:15377"/>
        <dbReference type="ChEBI" id="CHEBI:30013"/>
        <dbReference type="ChEBI" id="CHEBI:43474"/>
        <dbReference type="ChEBI" id="CHEBI:61977"/>
        <dbReference type="EC" id="3.1.3.16"/>
    </reaction>
</comment>
<dbReference type="InterPro" id="IPR004843">
    <property type="entry name" value="Calcineurin-like_PHP"/>
</dbReference>
<evidence type="ECO:0000259" key="4">
    <source>
        <dbReference type="PROSITE" id="PS50222"/>
    </source>
</evidence>
<dbReference type="Gene3D" id="1.10.238.10">
    <property type="entry name" value="EF-hand"/>
    <property type="match status" value="1"/>
</dbReference>
<evidence type="ECO:0000313" key="5">
    <source>
        <dbReference type="EMBL" id="KAF6031914.1"/>
    </source>
</evidence>
<proteinExistence type="inferred from homology"/>
<dbReference type="Pfam" id="PF13499">
    <property type="entry name" value="EF-hand_7"/>
    <property type="match status" value="1"/>
</dbReference>
<organism evidence="5 6">
    <name type="scientific">Bugula neritina</name>
    <name type="common">Brown bryozoan</name>
    <name type="synonym">Sertularia neritina</name>
    <dbReference type="NCBI Taxonomy" id="10212"/>
    <lineage>
        <taxon>Eukaryota</taxon>
        <taxon>Metazoa</taxon>
        <taxon>Spiralia</taxon>
        <taxon>Lophotrochozoa</taxon>
        <taxon>Bryozoa</taxon>
        <taxon>Gymnolaemata</taxon>
        <taxon>Cheilostomatida</taxon>
        <taxon>Flustrina</taxon>
        <taxon>Buguloidea</taxon>
        <taxon>Bugulidae</taxon>
        <taxon>Bugula</taxon>
    </lineage>
</organism>
<evidence type="ECO:0000256" key="3">
    <source>
        <dbReference type="SAM" id="MobiDB-lite"/>
    </source>
</evidence>
<dbReference type="PROSITE" id="PS50222">
    <property type="entry name" value="EF_HAND_2"/>
    <property type="match status" value="1"/>
</dbReference>
<dbReference type="InterPro" id="IPR011992">
    <property type="entry name" value="EF-hand-dom_pair"/>
</dbReference>
<dbReference type="AlphaFoldDB" id="A0A7J7K1T3"/>
<dbReference type="InterPro" id="IPR006186">
    <property type="entry name" value="Ser/Thr-sp_prot-phosphatase"/>
</dbReference>
<evidence type="ECO:0000256" key="1">
    <source>
        <dbReference type="ARBA" id="ARBA00008294"/>
    </source>
</evidence>
<name>A0A7J7K1T3_BUGNE</name>
<dbReference type="SUPFAM" id="SSF47473">
    <property type="entry name" value="EF-hand"/>
    <property type="match status" value="1"/>
</dbReference>
<feature type="compositionally biased region" description="Polar residues" evidence="3">
    <location>
        <begin position="15"/>
        <end position="28"/>
    </location>
</feature>
<dbReference type="PROSITE" id="PS00125">
    <property type="entry name" value="SER_THR_PHOSPHATASE"/>
    <property type="match status" value="1"/>
</dbReference>
<comment type="caution">
    <text evidence="5">The sequence shown here is derived from an EMBL/GenBank/DDBJ whole genome shotgun (WGS) entry which is preliminary data.</text>
</comment>
<dbReference type="GO" id="GO:0005737">
    <property type="term" value="C:cytoplasm"/>
    <property type="evidence" value="ECO:0007669"/>
    <property type="project" value="TreeGrafter"/>
</dbReference>
<dbReference type="EMBL" id="VXIV02001556">
    <property type="protein sequence ID" value="KAF6031914.1"/>
    <property type="molecule type" value="Genomic_DNA"/>
</dbReference>
<dbReference type="InterPro" id="IPR050341">
    <property type="entry name" value="PP1_catalytic_subunit"/>
</dbReference>
<keyword evidence="6" id="KW-1185">Reference proteome</keyword>
<dbReference type="Gene3D" id="3.60.21.10">
    <property type="match status" value="1"/>
</dbReference>
<feature type="compositionally biased region" description="Low complexity" evidence="3">
    <location>
        <begin position="384"/>
        <end position="398"/>
    </location>
</feature>
<dbReference type="PRINTS" id="PR00114">
    <property type="entry name" value="STPHPHTASE"/>
</dbReference>
<sequence length="832" mass="93697">MDSTASFSGGGDATDQMSSNGDNMMESVSHSSTVSGLKSIVSVIVKRKVDDCYLLRDYEGKGLWLPCTDVQNNETCTAAAQRLGFELFGLKVTIQEIIKVSLGKSPSLDRDISHVTYHMTLPEGEDSEDSPAGQTWLSLPRIRELAEQGRSQSSLLFGVEVLTHLEANEVGCSADVSLIEDNKYVFIDNDLMSNHSPYNMLLKSAKFGPKEQELLYKEYLDVSFPSQSLNMSQFQILMKRLGFIDITSNITDYFRAFDTNRRGFLTWLDTLIGLACLEPTTPHGGSPAEYRCRYIFRYYDADCDGVFNLQEFRSMIHDIRVKKKQPVTDDALHEDVLASAMKFCSHYKEGDTLELPLNDFLTTVGQLKFRGTSVLFRSPRSFLTGPRSPGSPRSTSPPNKRTKKEFTPLYGRALSTQMSQNDLMLTANNDQGYLSERPYELATHTVKVRRSGALIDVKALWDLKDTDAFSSMTSQDLEKEKMRYSRYASIDSFNKGSHANEMLSGLKYFEMAIKKKPGADTLQEKKAFDWGEVDMTAFAKCLLAMCEQLKDLLRTESRLLRLRSPVYILGDIHGNYHDLVCFEKVLWRMGPLVTPSSFLFLGDYVDRGAYGIEVVSYLFSQKVLAPSKFFLLRGNHELRSVQENFNFKRECLEKFGDQVGLKVWDTINECFDVMPLAAVIDNKIFCVHGGIPSIAHGDGMLDAIDDIPVPLSDPEFESPLAWEIMWSDPVNNSYQFSEEEEKELKSNNGFVFNSRRGTAFFWNVEALMGFLTRNGLSHVIRAHEVQQSGFQVQQRGKLLTVFSSSGYCGGSNDAACVLADSNKLRLIRLDTT</sequence>
<dbReference type="EC" id="3.1.3.16" evidence="2"/>
<reference evidence="5" key="1">
    <citation type="submission" date="2020-06" db="EMBL/GenBank/DDBJ databases">
        <title>Draft genome of Bugula neritina, a colonial animal packing powerful symbionts and potential medicines.</title>
        <authorList>
            <person name="Rayko M."/>
        </authorList>
    </citation>
    <scope>NUCLEOTIDE SEQUENCE [LARGE SCALE GENOMIC DNA]</scope>
    <source>
        <strain evidence="5">Kwan_BN1</strain>
    </source>
</reference>
<dbReference type="InterPro" id="IPR029052">
    <property type="entry name" value="Metallo-depent_PP-like"/>
</dbReference>
<dbReference type="OrthoDB" id="256429at2759"/>
<gene>
    <name evidence="5" type="ORF">EB796_009816</name>
</gene>
<dbReference type="InterPro" id="IPR002048">
    <property type="entry name" value="EF_hand_dom"/>
</dbReference>
<keyword evidence="2" id="KW-0378">Hydrolase</keyword>
<dbReference type="PANTHER" id="PTHR11668">
    <property type="entry name" value="SERINE/THREONINE PROTEIN PHOSPHATASE"/>
    <property type="match status" value="1"/>
</dbReference>
<dbReference type="SUPFAM" id="SSF56300">
    <property type="entry name" value="Metallo-dependent phosphatases"/>
    <property type="match status" value="1"/>
</dbReference>
<evidence type="ECO:0000313" key="6">
    <source>
        <dbReference type="Proteomes" id="UP000593567"/>
    </source>
</evidence>
<feature type="region of interest" description="Disordered" evidence="3">
    <location>
        <begin position="380"/>
        <end position="404"/>
    </location>
</feature>
<dbReference type="Proteomes" id="UP000593567">
    <property type="component" value="Unassembled WGS sequence"/>
</dbReference>
<accession>A0A7J7K1T3</accession>